<organism evidence="3 4">
    <name type="scientific">Naegleria lovaniensis</name>
    <name type="common">Amoeba</name>
    <dbReference type="NCBI Taxonomy" id="51637"/>
    <lineage>
        <taxon>Eukaryota</taxon>
        <taxon>Discoba</taxon>
        <taxon>Heterolobosea</taxon>
        <taxon>Tetramitia</taxon>
        <taxon>Eutetramitia</taxon>
        <taxon>Vahlkampfiidae</taxon>
        <taxon>Naegleria</taxon>
    </lineage>
</organism>
<name>A0AA88GY70_NAELO</name>
<dbReference type="GO" id="GO:0007264">
    <property type="term" value="P:small GTPase-mediated signal transduction"/>
    <property type="evidence" value="ECO:0007669"/>
    <property type="project" value="InterPro"/>
</dbReference>
<dbReference type="SMART" id="SM00173">
    <property type="entry name" value="RAS"/>
    <property type="match status" value="1"/>
</dbReference>
<dbReference type="SMART" id="SM00175">
    <property type="entry name" value="RAB"/>
    <property type="match status" value="1"/>
</dbReference>
<dbReference type="InterPro" id="IPR003578">
    <property type="entry name" value="Small_GTPase_Rho"/>
</dbReference>
<proteinExistence type="predicted"/>
<dbReference type="SUPFAM" id="SSF81383">
    <property type="entry name" value="F-box domain"/>
    <property type="match status" value="1"/>
</dbReference>
<dbReference type="Gene3D" id="3.40.50.300">
    <property type="entry name" value="P-loop containing nucleotide triphosphate hydrolases"/>
    <property type="match status" value="1"/>
</dbReference>
<dbReference type="PANTHER" id="PTHR24072">
    <property type="entry name" value="RHO FAMILY GTPASE"/>
    <property type="match status" value="1"/>
</dbReference>
<keyword evidence="1" id="KW-0547">Nucleotide-binding</keyword>
<evidence type="ECO:0000313" key="4">
    <source>
        <dbReference type="Proteomes" id="UP000816034"/>
    </source>
</evidence>
<dbReference type="InterPro" id="IPR001806">
    <property type="entry name" value="Small_GTPase"/>
</dbReference>
<dbReference type="GO" id="GO:0003924">
    <property type="term" value="F:GTPase activity"/>
    <property type="evidence" value="ECO:0007669"/>
    <property type="project" value="InterPro"/>
</dbReference>
<dbReference type="PROSITE" id="PS51419">
    <property type="entry name" value="RAB"/>
    <property type="match status" value="1"/>
</dbReference>
<dbReference type="GO" id="GO:0005525">
    <property type="term" value="F:GTP binding"/>
    <property type="evidence" value="ECO:0007669"/>
    <property type="project" value="UniProtKB-KW"/>
</dbReference>
<dbReference type="InterPro" id="IPR036047">
    <property type="entry name" value="F-box-like_dom_sf"/>
</dbReference>
<dbReference type="AlphaFoldDB" id="A0AA88GY70"/>
<keyword evidence="4" id="KW-1185">Reference proteome</keyword>
<dbReference type="SUPFAM" id="SSF52540">
    <property type="entry name" value="P-loop containing nucleoside triphosphate hydrolases"/>
    <property type="match status" value="1"/>
</dbReference>
<evidence type="ECO:0000313" key="3">
    <source>
        <dbReference type="EMBL" id="KAG2389220.1"/>
    </source>
</evidence>
<evidence type="ECO:0000256" key="2">
    <source>
        <dbReference type="ARBA" id="ARBA00023134"/>
    </source>
</evidence>
<dbReference type="NCBIfam" id="TIGR00231">
    <property type="entry name" value="small_GTP"/>
    <property type="match status" value="1"/>
</dbReference>
<dbReference type="InterPro" id="IPR027417">
    <property type="entry name" value="P-loop_NTPase"/>
</dbReference>
<evidence type="ECO:0008006" key="5">
    <source>
        <dbReference type="Google" id="ProtNLM"/>
    </source>
</evidence>
<comment type="caution">
    <text evidence="3">The sequence shown here is derived from an EMBL/GenBank/DDBJ whole genome shotgun (WGS) entry which is preliminary data.</text>
</comment>
<dbReference type="PROSITE" id="PS51421">
    <property type="entry name" value="RAS"/>
    <property type="match status" value="1"/>
</dbReference>
<dbReference type="GeneID" id="68107073"/>
<dbReference type="Pfam" id="PF00071">
    <property type="entry name" value="Ras"/>
    <property type="match status" value="1"/>
</dbReference>
<dbReference type="InterPro" id="IPR005225">
    <property type="entry name" value="Small_GTP-bd"/>
</dbReference>
<dbReference type="Proteomes" id="UP000816034">
    <property type="component" value="Unassembled WGS sequence"/>
</dbReference>
<gene>
    <name evidence="3" type="ORF">C9374_014620</name>
</gene>
<dbReference type="PROSITE" id="PS51420">
    <property type="entry name" value="RHO"/>
    <property type="match status" value="1"/>
</dbReference>
<dbReference type="RefSeq" id="XP_044553212.1">
    <property type="nucleotide sequence ID" value="XM_044690628.1"/>
</dbReference>
<sequence>MPLEPFTATDKSSEENILTTSKGSSYFRYQQFELLLNDDVYRWILSFLNYSDWMQLQLVNKNFRLCQLTEDDQLWKPVYMKKLEEFREASLGESVGVTNDGENNNFYSKFELLKERNENFKTSLIEFIKELHTKADNNFKQLTSDIENVNVTRLHNFYKLEDISKYTQDQIRNSYIGQWKVLKVVVVGDHSNGKSSLVHRCLYNNFSVQYIPQVYEAFSCTSSFLPEYSIGYWDTPGQAEYDTLRTLYYPETTLFLVTYSVVNHNSLRNVATKWIPEIMKHGHNTPFVLVGTKIDLRRNCNYCKFMLLKEEQKPISTELGERMALNSGCVAHLETSALDGDGFDVLDEWIVKLSSIVRAESELNTSCQRKKKCILQ</sequence>
<dbReference type="SMART" id="SM00174">
    <property type="entry name" value="RHO"/>
    <property type="match status" value="1"/>
</dbReference>
<reference evidence="3 4" key="1">
    <citation type="journal article" date="2018" name="BMC Genomics">
        <title>The genome of Naegleria lovaniensis, the basis for a comparative approach to unravel pathogenicity factors of the human pathogenic amoeba N. fowleri.</title>
        <authorList>
            <person name="Liechti N."/>
            <person name="Schurch N."/>
            <person name="Bruggmann R."/>
            <person name="Wittwer M."/>
        </authorList>
    </citation>
    <scope>NUCLEOTIDE SEQUENCE [LARGE SCALE GENOMIC DNA]</scope>
    <source>
        <strain evidence="3 4">ATCC 30569</strain>
    </source>
</reference>
<accession>A0AA88GY70</accession>
<evidence type="ECO:0000256" key="1">
    <source>
        <dbReference type="ARBA" id="ARBA00022741"/>
    </source>
</evidence>
<protein>
    <recommendedName>
        <fullName evidence="5">Rho family small GTPase</fullName>
    </recommendedName>
</protein>
<dbReference type="CDD" id="cd00157">
    <property type="entry name" value="Rho"/>
    <property type="match status" value="1"/>
</dbReference>
<keyword evidence="2" id="KW-0342">GTP-binding</keyword>
<dbReference type="EMBL" id="PYSW02000008">
    <property type="protein sequence ID" value="KAG2389220.1"/>
    <property type="molecule type" value="Genomic_DNA"/>
</dbReference>
<dbReference type="PRINTS" id="PR00449">
    <property type="entry name" value="RASTRNSFRMNG"/>
</dbReference>